<evidence type="ECO:0000313" key="1">
    <source>
        <dbReference type="EMBL" id="MBB3060342.1"/>
    </source>
</evidence>
<keyword evidence="2" id="KW-1185">Reference proteome</keyword>
<reference evidence="1 2" key="1">
    <citation type="submission" date="2020-08" db="EMBL/GenBank/DDBJ databases">
        <title>Genomic Encyclopedia of Type Strains, Phase III (KMG-III): the genomes of soil and plant-associated and newly described type strains.</title>
        <authorList>
            <person name="Whitman W."/>
        </authorList>
    </citation>
    <scope>NUCLEOTIDE SEQUENCE [LARGE SCALE GENOMIC DNA]</scope>
    <source>
        <strain evidence="1 2">CECT 8799</strain>
    </source>
</reference>
<evidence type="ECO:0000313" key="2">
    <source>
        <dbReference type="Proteomes" id="UP000535937"/>
    </source>
</evidence>
<gene>
    <name evidence="1" type="ORF">FHS09_001157</name>
</gene>
<protein>
    <submittedName>
        <fullName evidence="1">Uncharacterized protein</fullName>
    </submittedName>
</protein>
<dbReference type="RefSeq" id="WP_183457631.1">
    <property type="nucleotide sequence ID" value="NZ_JACHWZ010000004.1"/>
</dbReference>
<dbReference type="Proteomes" id="UP000535937">
    <property type="component" value="Unassembled WGS sequence"/>
</dbReference>
<accession>A0A7W4Z893</accession>
<sequence length="186" mass="21392">MGKKKDKKKVFINQLKILENLEDKINKLIVEHRKLSGSHLGIVFRTVIDPNEPTLYKQGHHGKGEIFEGVRECDYKISKSDPNWVLASPEHGLSFSATMKHAVNTMKFLGGFQKKGTKINCAYWILENNEAIPKDMEFVQDPDNPEHYLLTITKDMKISDLVFKLKWIAQRMTTIDDLSLEAYKDA</sequence>
<proteinExistence type="predicted"/>
<organism evidence="1 2">
    <name type="scientific">Microbulbifer rhizosphaerae</name>
    <dbReference type="NCBI Taxonomy" id="1562603"/>
    <lineage>
        <taxon>Bacteria</taxon>
        <taxon>Pseudomonadati</taxon>
        <taxon>Pseudomonadota</taxon>
        <taxon>Gammaproteobacteria</taxon>
        <taxon>Cellvibrionales</taxon>
        <taxon>Microbulbiferaceae</taxon>
        <taxon>Microbulbifer</taxon>
    </lineage>
</organism>
<dbReference type="AlphaFoldDB" id="A0A7W4Z893"/>
<dbReference type="EMBL" id="JACHWZ010000004">
    <property type="protein sequence ID" value="MBB3060342.1"/>
    <property type="molecule type" value="Genomic_DNA"/>
</dbReference>
<name>A0A7W4Z893_9GAMM</name>
<comment type="caution">
    <text evidence="1">The sequence shown here is derived from an EMBL/GenBank/DDBJ whole genome shotgun (WGS) entry which is preliminary data.</text>
</comment>